<reference evidence="3" key="1">
    <citation type="journal article" date="2019" name="Int. J. Syst. Evol. Microbiol.">
        <title>The Global Catalogue of Microorganisms (GCM) 10K type strain sequencing project: providing services to taxonomists for standard genome sequencing and annotation.</title>
        <authorList>
            <consortium name="The Broad Institute Genomics Platform"/>
            <consortium name="The Broad Institute Genome Sequencing Center for Infectious Disease"/>
            <person name="Wu L."/>
            <person name="Ma J."/>
        </authorList>
    </citation>
    <scope>NUCLEOTIDE SEQUENCE [LARGE SCALE GENOMIC DNA]</scope>
    <source>
        <strain evidence="3">JCM 16904</strain>
    </source>
</reference>
<dbReference type="EMBL" id="BAAAZP010000108">
    <property type="protein sequence ID" value="GAA3688293.1"/>
    <property type="molecule type" value="Genomic_DNA"/>
</dbReference>
<dbReference type="NCBIfam" id="TIGR03083">
    <property type="entry name" value="maleylpyruvate isomerase family mycothiol-dependent enzyme"/>
    <property type="match status" value="1"/>
</dbReference>
<evidence type="ECO:0000259" key="1">
    <source>
        <dbReference type="Pfam" id="PF11716"/>
    </source>
</evidence>
<accession>A0ABP7CDL5</accession>
<comment type="caution">
    <text evidence="2">The sequence shown here is derived from an EMBL/GenBank/DDBJ whole genome shotgun (WGS) entry which is preliminary data.</text>
</comment>
<keyword evidence="3" id="KW-1185">Reference proteome</keyword>
<dbReference type="SUPFAM" id="SSF109854">
    <property type="entry name" value="DinB/YfiT-like putative metalloenzymes"/>
    <property type="match status" value="1"/>
</dbReference>
<dbReference type="InterPro" id="IPR034660">
    <property type="entry name" value="DinB/YfiT-like"/>
</dbReference>
<proteinExistence type="predicted"/>
<dbReference type="Pfam" id="PF11716">
    <property type="entry name" value="MDMPI_N"/>
    <property type="match status" value="1"/>
</dbReference>
<evidence type="ECO:0000313" key="2">
    <source>
        <dbReference type="EMBL" id="GAA3688293.1"/>
    </source>
</evidence>
<organism evidence="2 3">
    <name type="scientific">Nonomuraea antimicrobica</name>
    <dbReference type="NCBI Taxonomy" id="561173"/>
    <lineage>
        <taxon>Bacteria</taxon>
        <taxon>Bacillati</taxon>
        <taxon>Actinomycetota</taxon>
        <taxon>Actinomycetes</taxon>
        <taxon>Streptosporangiales</taxon>
        <taxon>Streptosporangiaceae</taxon>
        <taxon>Nonomuraea</taxon>
    </lineage>
</organism>
<feature type="domain" description="Mycothiol-dependent maleylpyruvate isomerase metal-binding" evidence="1">
    <location>
        <begin position="16"/>
        <end position="153"/>
    </location>
</feature>
<dbReference type="Proteomes" id="UP001500902">
    <property type="component" value="Unassembled WGS sequence"/>
</dbReference>
<name>A0ABP7CDL5_9ACTN</name>
<dbReference type="InterPro" id="IPR024344">
    <property type="entry name" value="MDMPI_metal-binding"/>
</dbReference>
<sequence length="234" mass="25933">MADDLLKDLNPFDIFDAEAARLDWFFSGLDESGWRRPSRCAGWSVRDVLAHLAGEELYNHACLDGTVDDLMSQLAGEAVDGYNDFNEWCVRERRDLPVEEVLAEWRVKNGETRERMRALGPDALLETMAGPYLVGLQTFHYDSEYATHADDVAAPVSEAETEGRTLWRVAVGRFVLAEQDAKVQVEQMPDAVWVAAGGTSATLSYPEFVEATVGRLPASHDVDPRVAAALRCLA</sequence>
<protein>
    <recommendedName>
        <fullName evidence="1">Mycothiol-dependent maleylpyruvate isomerase metal-binding domain-containing protein</fullName>
    </recommendedName>
</protein>
<gene>
    <name evidence="2" type="ORF">GCM10022224_062040</name>
</gene>
<dbReference type="RefSeq" id="WP_344886236.1">
    <property type="nucleotide sequence ID" value="NZ_BAAAZP010000108.1"/>
</dbReference>
<dbReference type="Gene3D" id="1.20.120.450">
    <property type="entry name" value="dinb family like domain"/>
    <property type="match status" value="1"/>
</dbReference>
<dbReference type="InterPro" id="IPR017517">
    <property type="entry name" value="Maleyloyr_isom"/>
</dbReference>
<evidence type="ECO:0000313" key="3">
    <source>
        <dbReference type="Proteomes" id="UP001500902"/>
    </source>
</evidence>